<evidence type="ECO:0000313" key="4">
    <source>
        <dbReference type="Proteomes" id="UP000007879"/>
    </source>
</evidence>
<feature type="transmembrane region" description="Helical" evidence="1">
    <location>
        <begin position="102"/>
        <end position="129"/>
    </location>
</feature>
<feature type="domain" description="Fibronectin type-III" evidence="2">
    <location>
        <begin position="1"/>
        <end position="69"/>
    </location>
</feature>
<name>A0AAN0JRT2_AMPQE</name>
<dbReference type="Pfam" id="PF00041">
    <property type="entry name" value="fn3"/>
    <property type="match status" value="1"/>
</dbReference>
<dbReference type="GeneID" id="109587939"/>
<reference evidence="3" key="2">
    <citation type="submission" date="2024-06" db="UniProtKB">
        <authorList>
            <consortium name="EnsemblMetazoa"/>
        </authorList>
    </citation>
    <scope>IDENTIFICATION</scope>
</reference>
<keyword evidence="1" id="KW-0472">Membrane</keyword>
<dbReference type="InterPro" id="IPR036116">
    <property type="entry name" value="FN3_sf"/>
</dbReference>
<keyword evidence="1" id="KW-0812">Transmembrane</keyword>
<dbReference type="InterPro" id="IPR013783">
    <property type="entry name" value="Ig-like_fold"/>
</dbReference>
<dbReference type="PRINTS" id="PR00014">
    <property type="entry name" value="FNTYPEIII"/>
</dbReference>
<sequence length="244" mass="26920">MYEIGYQQSNDFCEESIDVLATNLANVSSTSFNITGLTPDTRYVFAVRAYTSNGYGEWSLVANETLAATIFITVDRCVVPTQNILIGNETKITSTGSKTVSIAFGTAIAILTVALMISLVVNICLCFCIHRRSKNNTANKEPLNLCINNSHSSPQEDEQEIVLQLCEPYSLKNAILAKQNETGGGGEESKVNHTTSGLDAVYDYTDHDQNDYQEYGNDPEYIYIPNMEALKDNAKGLKNDHDYV</sequence>
<dbReference type="AlphaFoldDB" id="A0AAN0JRT2"/>
<dbReference type="InterPro" id="IPR003961">
    <property type="entry name" value="FN3_dom"/>
</dbReference>
<keyword evidence="1" id="KW-1133">Transmembrane helix</keyword>
<dbReference type="RefSeq" id="XP_019859707.1">
    <property type="nucleotide sequence ID" value="XM_020004148.1"/>
</dbReference>
<dbReference type="KEGG" id="aqu:109587939"/>
<keyword evidence="4" id="KW-1185">Reference proteome</keyword>
<reference evidence="4" key="1">
    <citation type="journal article" date="2010" name="Nature">
        <title>The Amphimedon queenslandica genome and the evolution of animal complexity.</title>
        <authorList>
            <person name="Srivastava M."/>
            <person name="Simakov O."/>
            <person name="Chapman J."/>
            <person name="Fahey B."/>
            <person name="Gauthier M.E."/>
            <person name="Mitros T."/>
            <person name="Richards G.S."/>
            <person name="Conaco C."/>
            <person name="Dacre M."/>
            <person name="Hellsten U."/>
            <person name="Larroux C."/>
            <person name="Putnam N.H."/>
            <person name="Stanke M."/>
            <person name="Adamska M."/>
            <person name="Darling A."/>
            <person name="Degnan S.M."/>
            <person name="Oakley T.H."/>
            <person name="Plachetzki D.C."/>
            <person name="Zhai Y."/>
            <person name="Adamski M."/>
            <person name="Calcino A."/>
            <person name="Cummins S.F."/>
            <person name="Goodstein D.M."/>
            <person name="Harris C."/>
            <person name="Jackson D.J."/>
            <person name="Leys S.P."/>
            <person name="Shu S."/>
            <person name="Woodcroft B.J."/>
            <person name="Vervoort M."/>
            <person name="Kosik K.S."/>
            <person name="Manning G."/>
            <person name="Degnan B.M."/>
            <person name="Rokhsar D.S."/>
        </authorList>
    </citation>
    <scope>NUCLEOTIDE SEQUENCE [LARGE SCALE GENOMIC DNA]</scope>
</reference>
<dbReference type="Gene3D" id="2.60.40.10">
    <property type="entry name" value="Immunoglobulins"/>
    <property type="match status" value="1"/>
</dbReference>
<dbReference type="Proteomes" id="UP000007879">
    <property type="component" value="Unassembled WGS sequence"/>
</dbReference>
<organism evidence="3 4">
    <name type="scientific">Amphimedon queenslandica</name>
    <name type="common">Sponge</name>
    <dbReference type="NCBI Taxonomy" id="400682"/>
    <lineage>
        <taxon>Eukaryota</taxon>
        <taxon>Metazoa</taxon>
        <taxon>Porifera</taxon>
        <taxon>Demospongiae</taxon>
        <taxon>Heteroscleromorpha</taxon>
        <taxon>Haplosclerida</taxon>
        <taxon>Niphatidae</taxon>
        <taxon>Amphimedon</taxon>
    </lineage>
</organism>
<dbReference type="PROSITE" id="PS50853">
    <property type="entry name" value="FN3"/>
    <property type="match status" value="1"/>
</dbReference>
<evidence type="ECO:0000259" key="2">
    <source>
        <dbReference type="PROSITE" id="PS50853"/>
    </source>
</evidence>
<dbReference type="SUPFAM" id="SSF49265">
    <property type="entry name" value="Fibronectin type III"/>
    <property type="match status" value="1"/>
</dbReference>
<dbReference type="EnsemblMetazoa" id="XM_020004148.1">
    <property type="protein sequence ID" value="XP_019859707.1"/>
    <property type="gene ID" value="LOC109587939"/>
</dbReference>
<evidence type="ECO:0000313" key="3">
    <source>
        <dbReference type="EnsemblMetazoa" id="XP_019859707.1"/>
    </source>
</evidence>
<proteinExistence type="predicted"/>
<accession>A0AAN0JRT2</accession>
<evidence type="ECO:0000256" key="1">
    <source>
        <dbReference type="SAM" id="Phobius"/>
    </source>
</evidence>
<protein>
    <recommendedName>
        <fullName evidence="2">Fibronectin type-III domain-containing protein</fullName>
    </recommendedName>
</protein>
<dbReference type="CDD" id="cd00063">
    <property type="entry name" value="FN3"/>
    <property type="match status" value="1"/>
</dbReference>